<comment type="similarity">
    <text evidence="1">Belongs to the short-chain dehydrogenases/reductases (SDR) family.</text>
</comment>
<evidence type="ECO:0000313" key="4">
    <source>
        <dbReference type="Proteomes" id="UP000694300"/>
    </source>
</evidence>
<dbReference type="RefSeq" id="WP_218595351.1">
    <property type="nucleotide sequence ID" value="NZ_JADQDE010000119.1"/>
</dbReference>
<evidence type="ECO:0000313" key="3">
    <source>
        <dbReference type="EMBL" id="MBW0127074.1"/>
    </source>
</evidence>
<dbReference type="Proteomes" id="UP000694300">
    <property type="component" value="Unassembled WGS sequence"/>
</dbReference>
<dbReference type="InterPro" id="IPR002347">
    <property type="entry name" value="SDR_fam"/>
</dbReference>
<keyword evidence="4" id="KW-1185">Reference proteome</keyword>
<comment type="caution">
    <text evidence="3">The sequence shown here is derived from an EMBL/GenBank/DDBJ whole genome shotgun (WGS) entry which is preliminary data.</text>
</comment>
<proteinExistence type="inferred from homology"/>
<evidence type="ECO:0000256" key="2">
    <source>
        <dbReference type="ARBA" id="ARBA00023002"/>
    </source>
</evidence>
<sequence length="222" mass="22366">MLDDRVVVVTGAATGAGRDVARAAAARGAEVVLQYDPAPHGAAGPSDGRAATTVTTDLTGAGAAEALIDRVLERHGRVDCLVNGAGLRYGRPVLRWSEDGRLVDVHAVSARAASAAAVAASATTLVHLVPLAAVLDAAGGVVREDGVLAHSASFVRDVPWLRSDCVAASDWTGGRPAAAHSAWLGEVVVDLLRSGPGRRTGQVLAPALGLRAGRATSSAVPA</sequence>
<dbReference type="PANTHER" id="PTHR43639">
    <property type="entry name" value="OXIDOREDUCTASE, SHORT-CHAIN DEHYDROGENASE/REDUCTASE FAMILY (AFU_ORTHOLOGUE AFUA_5G02870)"/>
    <property type="match status" value="1"/>
</dbReference>
<evidence type="ECO:0000256" key="1">
    <source>
        <dbReference type="ARBA" id="ARBA00006484"/>
    </source>
</evidence>
<dbReference type="EMBL" id="JADQDF010000001">
    <property type="protein sequence ID" value="MBW0127074.1"/>
    <property type="molecule type" value="Genomic_DNA"/>
</dbReference>
<gene>
    <name evidence="3" type="ORF">I4I82_05200</name>
</gene>
<accession>A0ABS6U4C4</accession>
<dbReference type="Pfam" id="PF00106">
    <property type="entry name" value="adh_short"/>
    <property type="match status" value="1"/>
</dbReference>
<dbReference type="PANTHER" id="PTHR43639:SF1">
    <property type="entry name" value="SHORT-CHAIN DEHYDROGENASE_REDUCTASE FAMILY PROTEIN"/>
    <property type="match status" value="1"/>
</dbReference>
<keyword evidence="2" id="KW-0560">Oxidoreductase</keyword>
<protein>
    <submittedName>
        <fullName evidence="3">SDR family NAD(P)-dependent oxidoreductase</fullName>
    </submittedName>
</protein>
<name>A0ABS6U4C4_9PSEU</name>
<organism evidence="3 4">
    <name type="scientific">Pseudonocardia oceani</name>
    <dbReference type="NCBI Taxonomy" id="2792013"/>
    <lineage>
        <taxon>Bacteria</taxon>
        <taxon>Bacillati</taxon>
        <taxon>Actinomycetota</taxon>
        <taxon>Actinomycetes</taxon>
        <taxon>Pseudonocardiales</taxon>
        <taxon>Pseudonocardiaceae</taxon>
        <taxon>Pseudonocardia</taxon>
    </lineage>
</organism>
<reference evidence="3 4" key="1">
    <citation type="submission" date="2020-11" db="EMBL/GenBank/DDBJ databases">
        <title>Pseudonocardia abyssalis sp. nov. and Pseudonocardia oceani sp. nov., description and phylogenomic analysis of two novel actinomycetes isolated from the deep Southern Ocean.</title>
        <authorList>
            <person name="Parra J."/>
        </authorList>
    </citation>
    <scope>NUCLEOTIDE SEQUENCE [LARGE SCALE GENOMIC DNA]</scope>
    <source>
        <strain evidence="4">KRD185</strain>
    </source>
</reference>